<dbReference type="NCBIfam" id="TIGR01587">
    <property type="entry name" value="cas3_core"/>
    <property type="match status" value="1"/>
</dbReference>
<comment type="similarity">
    <text evidence="2">In the central section; belongs to the CRISPR-associated helicase Cas3 family.</text>
</comment>
<evidence type="ECO:0000259" key="11">
    <source>
        <dbReference type="PROSITE" id="PS51194"/>
    </source>
</evidence>
<comment type="similarity">
    <text evidence="1">In the N-terminal section; belongs to the CRISPR-associated nuclease Cas3-HD family.</text>
</comment>
<sequence>MFIAHIRELDGEEQLLKNHLKNSAKLSGHWGKKFNLEKTCYLAGLLHDFGKYSDEFQYYLRQAVKDPNSVNRGSVDHSTAGGKLLFEYLHQEEVNPFQLFLAEIIGDAIISHHSSNGLQDFYKPDDMRSVYLERVVEKTIPEYDLMKERFFKEVKSEAEFQSDLRVANKEIEQFHQNIKTEHAYFFLLKFVYSCLLDADRTNTMLFEAHREEESVEVDTHTLLKNYQQHLEKHIEELKKSVPKTAINQLRTEMSETCKRFAGHPTGIYSLSIPTGGGKTLASLRFALNHALQHSKDRIIFVVPFTTIIEQNAQVVRNILEDDQHILEHHSNVFTEERVDQEDESESLEQTQELMKDNWDSPIIFTTMVQFLNVISSRGTRNPRRFHNLQNAVIIFDEAQGVPIKCTHMFTESLNYLKNHGQTTSVLCTATQPSLDKLPKELEKDGEMIQNLSEIEKSFKRVDLVGKLKNGAWSLNELADFGQEILEEKNSLLMILNTKSAVLKMYQELKERSLSNVKIFHLSTAMCPVHRKDILKELRKQLKNTKKDQKILCITTQLIEAGVDISFESVIRSTAGLDSMAQAAGRCNRNGEAGKQAVYLVNVSSELEKLSRLKEISVGKEVTERMIKDNNEQPRLYDGELLSAKAQTSYFERYYNHEKIENELVYPVKKSSLTLFSLLGNQKNASQQYLDKHRKKLGLVLGSSPQTIGHHFEVIEDFTTSVIVPYKKDNAQGARIIEDLNGELSPNEVVPLIKEAQQYMVNLFDYEITELNKNGAIFPLYNGNIFALTENSYSNEFGTDPTALAASDELIF</sequence>
<dbReference type="InterPro" id="IPR006483">
    <property type="entry name" value="CRISPR-assoc_Cas3_HD"/>
</dbReference>
<evidence type="ECO:0000256" key="5">
    <source>
        <dbReference type="ARBA" id="ARBA00022741"/>
    </source>
</evidence>
<dbReference type="PROSITE" id="PS51643">
    <property type="entry name" value="HD_CAS3"/>
    <property type="match status" value="1"/>
</dbReference>
<evidence type="ECO:0000313" key="14">
    <source>
        <dbReference type="EMBL" id="EOT59713.1"/>
    </source>
</evidence>
<dbReference type="GO" id="GO:0003724">
    <property type="term" value="F:RNA helicase activity"/>
    <property type="evidence" value="ECO:0007669"/>
    <property type="project" value="TreeGrafter"/>
</dbReference>
<dbReference type="Pfam" id="PF18019">
    <property type="entry name" value="Cas3_HD"/>
    <property type="match status" value="1"/>
</dbReference>
<dbReference type="EMBL" id="ASVY01000003">
    <property type="protein sequence ID" value="EOT59713.1"/>
    <property type="molecule type" value="Genomic_DNA"/>
</dbReference>
<proteinExistence type="inferred from homology"/>
<dbReference type="Pfam" id="PF04851">
    <property type="entry name" value="ResIII"/>
    <property type="match status" value="1"/>
</dbReference>
<evidence type="ECO:0000256" key="2">
    <source>
        <dbReference type="ARBA" id="ARBA00009046"/>
    </source>
</evidence>
<dbReference type="NCBIfam" id="TIGR01596">
    <property type="entry name" value="cas3_HD"/>
    <property type="match status" value="1"/>
</dbReference>
<dbReference type="GO" id="GO:0046872">
    <property type="term" value="F:metal ion binding"/>
    <property type="evidence" value="ECO:0007669"/>
    <property type="project" value="UniProtKB-KW"/>
</dbReference>
<dbReference type="InterPro" id="IPR038257">
    <property type="entry name" value="CRISPR-assoc_Cas3_HD_sf"/>
</dbReference>
<dbReference type="PANTHER" id="PTHR47959">
    <property type="entry name" value="ATP-DEPENDENT RNA HELICASE RHLE-RELATED"/>
    <property type="match status" value="1"/>
</dbReference>
<evidence type="ECO:0000256" key="9">
    <source>
        <dbReference type="ARBA" id="ARBA00023118"/>
    </source>
</evidence>
<evidence type="ECO:0000256" key="7">
    <source>
        <dbReference type="ARBA" id="ARBA00022806"/>
    </source>
</evidence>
<reference evidence="14 16" key="2">
    <citation type="submission" date="2013-03" db="EMBL/GenBank/DDBJ databases">
        <title>The Genome Sequence of Enterococcus haemoperoxidus BAA-382 (PacBio/Illumina hybrid assembly).</title>
        <authorList>
            <consortium name="The Broad Institute Genomics Platform"/>
            <consortium name="The Broad Institute Genome Sequencing Center for Infectious Disease"/>
            <person name="Earl A."/>
            <person name="Russ C."/>
            <person name="Gilmore M."/>
            <person name="Surin D."/>
            <person name="Walker B."/>
            <person name="Young S."/>
            <person name="Zeng Q."/>
            <person name="Gargeya S."/>
            <person name="Fitzgerald M."/>
            <person name="Haas B."/>
            <person name="Abouelleil A."/>
            <person name="Allen A.W."/>
            <person name="Alvarado L."/>
            <person name="Arachchi H.M."/>
            <person name="Berlin A.M."/>
            <person name="Chapman S.B."/>
            <person name="Gainer-Dewar J."/>
            <person name="Goldberg J."/>
            <person name="Griggs A."/>
            <person name="Gujja S."/>
            <person name="Hansen M."/>
            <person name="Howarth C."/>
            <person name="Imamovic A."/>
            <person name="Ireland A."/>
            <person name="Larimer J."/>
            <person name="McCowan C."/>
            <person name="Murphy C."/>
            <person name="Pearson M."/>
            <person name="Poon T.W."/>
            <person name="Priest M."/>
            <person name="Roberts A."/>
            <person name="Saif S."/>
            <person name="Shea T."/>
            <person name="Sisk P."/>
            <person name="Sykes S."/>
            <person name="Wortman J."/>
            <person name="Nusbaum C."/>
            <person name="Birren B."/>
        </authorList>
    </citation>
    <scope>NUCLEOTIDE SEQUENCE [LARGE SCALE GENOMIC DNA]</scope>
    <source>
        <strain evidence="14 16">ATCC BAA-382</strain>
    </source>
</reference>
<dbReference type="Gene3D" id="3.40.50.300">
    <property type="entry name" value="P-loop containing nucleotide triphosphate hydrolases"/>
    <property type="match status" value="2"/>
</dbReference>
<dbReference type="OrthoDB" id="9810236at2"/>
<organism evidence="13 15">
    <name type="scientific">Enterococcus haemoperoxidus ATCC BAA-382</name>
    <dbReference type="NCBI Taxonomy" id="1158608"/>
    <lineage>
        <taxon>Bacteria</taxon>
        <taxon>Bacillati</taxon>
        <taxon>Bacillota</taxon>
        <taxon>Bacilli</taxon>
        <taxon>Lactobacillales</taxon>
        <taxon>Enterococcaceae</taxon>
        <taxon>Enterococcus</taxon>
    </lineage>
</organism>
<evidence type="ECO:0000256" key="8">
    <source>
        <dbReference type="ARBA" id="ARBA00022840"/>
    </source>
</evidence>
<evidence type="ECO:0000256" key="6">
    <source>
        <dbReference type="ARBA" id="ARBA00022801"/>
    </source>
</evidence>
<evidence type="ECO:0000313" key="16">
    <source>
        <dbReference type="Proteomes" id="UP000014197"/>
    </source>
</evidence>
<dbReference type="eggNOG" id="COG1203">
    <property type="taxonomic scope" value="Bacteria"/>
</dbReference>
<dbReference type="InterPro" id="IPR006935">
    <property type="entry name" value="Helicase/UvrB_N"/>
</dbReference>
<dbReference type="InterPro" id="IPR006474">
    <property type="entry name" value="Helicase_Cas3_CRISPR-ass_core"/>
</dbReference>
<reference evidence="13 15" key="1">
    <citation type="submission" date="2013-02" db="EMBL/GenBank/DDBJ databases">
        <title>The Genome Sequence of Enterococcus haemoperoxidus BAA-382.</title>
        <authorList>
            <consortium name="The Broad Institute Genome Sequencing Platform"/>
            <consortium name="The Broad Institute Genome Sequencing Center for Infectious Disease"/>
            <person name="Earl A.M."/>
            <person name="Gilmore M.S."/>
            <person name="Lebreton F."/>
            <person name="Walker B."/>
            <person name="Young S.K."/>
            <person name="Zeng Q."/>
            <person name="Gargeya S."/>
            <person name="Fitzgerald M."/>
            <person name="Haas B."/>
            <person name="Abouelleil A."/>
            <person name="Alvarado L."/>
            <person name="Arachchi H.M."/>
            <person name="Berlin A.M."/>
            <person name="Chapman S.B."/>
            <person name="Dewar J."/>
            <person name="Goldberg J."/>
            <person name="Griggs A."/>
            <person name="Gujja S."/>
            <person name="Hansen M."/>
            <person name="Howarth C."/>
            <person name="Imamovic A."/>
            <person name="Larimer J."/>
            <person name="McCowan C."/>
            <person name="Murphy C."/>
            <person name="Neiman D."/>
            <person name="Pearson M."/>
            <person name="Priest M."/>
            <person name="Roberts A."/>
            <person name="Saif S."/>
            <person name="Shea T."/>
            <person name="Sisk P."/>
            <person name="Sykes S."/>
            <person name="Wortman J."/>
            <person name="Nusbaum C."/>
            <person name="Birren B."/>
        </authorList>
    </citation>
    <scope>NUCLEOTIDE SEQUENCE [LARGE SCALE GENOMIC DNA]</scope>
    <source>
        <strain evidence="13 15">ATCC BAA-382</strain>
    </source>
</reference>
<feature type="domain" description="HD Cas3-type" evidence="12">
    <location>
        <begin position="9"/>
        <end position="201"/>
    </location>
</feature>
<dbReference type="InterPro" id="IPR027417">
    <property type="entry name" value="P-loop_NTPase"/>
</dbReference>
<dbReference type="GO" id="GO:0003677">
    <property type="term" value="F:DNA binding"/>
    <property type="evidence" value="ECO:0007669"/>
    <property type="project" value="InterPro"/>
</dbReference>
<evidence type="ECO:0000256" key="1">
    <source>
        <dbReference type="ARBA" id="ARBA00006847"/>
    </source>
</evidence>
<dbReference type="InterPro" id="IPR001650">
    <property type="entry name" value="Helicase_C-like"/>
</dbReference>
<dbReference type="EMBL" id="AJAR01000013">
    <property type="protein sequence ID" value="EOH98200.1"/>
    <property type="molecule type" value="Genomic_DNA"/>
</dbReference>
<dbReference type="PANTHER" id="PTHR47959:SF16">
    <property type="entry name" value="CRISPR-ASSOCIATED NUCLEASE_HELICASE CAS3-RELATED"/>
    <property type="match status" value="1"/>
</dbReference>
<dbReference type="InterPro" id="IPR014001">
    <property type="entry name" value="Helicase_ATP-bd"/>
</dbReference>
<dbReference type="SUPFAM" id="SSF109604">
    <property type="entry name" value="HD-domain/PDEase-like"/>
    <property type="match status" value="1"/>
</dbReference>
<keyword evidence="7" id="KW-0347">Helicase</keyword>
<keyword evidence="3" id="KW-0540">Nuclease</keyword>
<keyword evidence="5" id="KW-0547">Nucleotide-binding</keyword>
<dbReference type="AlphaFoldDB" id="R2SSG6"/>
<accession>R2SSG6</accession>
<keyword evidence="16" id="KW-1185">Reference proteome</keyword>
<evidence type="ECO:0000313" key="13">
    <source>
        <dbReference type="EMBL" id="EOH98200.1"/>
    </source>
</evidence>
<dbReference type="InterPro" id="IPR054712">
    <property type="entry name" value="Cas3-like_dom"/>
</dbReference>
<dbReference type="GO" id="GO:0016787">
    <property type="term" value="F:hydrolase activity"/>
    <property type="evidence" value="ECO:0007669"/>
    <property type="project" value="UniProtKB-KW"/>
</dbReference>
<keyword evidence="8" id="KW-0067">ATP-binding</keyword>
<evidence type="ECO:0000313" key="15">
    <source>
        <dbReference type="Proteomes" id="UP000013858"/>
    </source>
</evidence>
<evidence type="ECO:0000256" key="4">
    <source>
        <dbReference type="ARBA" id="ARBA00022723"/>
    </source>
</evidence>
<dbReference type="PROSITE" id="PS51194">
    <property type="entry name" value="HELICASE_CTER"/>
    <property type="match status" value="1"/>
</dbReference>
<dbReference type="SMART" id="SM00490">
    <property type="entry name" value="HELICc"/>
    <property type="match status" value="1"/>
</dbReference>
<dbReference type="CDD" id="cd09641">
    <property type="entry name" value="Cas3''_I"/>
    <property type="match status" value="1"/>
</dbReference>
<evidence type="ECO:0000256" key="3">
    <source>
        <dbReference type="ARBA" id="ARBA00022722"/>
    </source>
</evidence>
<dbReference type="Proteomes" id="UP000014197">
    <property type="component" value="Unassembled WGS sequence"/>
</dbReference>
<keyword evidence="4" id="KW-0479">Metal-binding</keyword>
<keyword evidence="6" id="KW-0378">Hydrolase</keyword>
<gene>
    <name evidence="14" type="ORF">I583_02348</name>
    <name evidence="13" type="ORF">UAW_01381</name>
</gene>
<dbReference type="CDD" id="cd17930">
    <property type="entry name" value="DEXHc_cas3"/>
    <property type="match status" value="1"/>
</dbReference>
<comment type="similarity">
    <text evidence="10">Belongs to the DEAD box helicase family.</text>
</comment>
<dbReference type="SUPFAM" id="SSF52540">
    <property type="entry name" value="P-loop containing nucleoside triphosphate hydrolases"/>
    <property type="match status" value="1"/>
</dbReference>
<evidence type="ECO:0000259" key="12">
    <source>
        <dbReference type="PROSITE" id="PS51643"/>
    </source>
</evidence>
<dbReference type="Gene3D" id="1.10.3210.30">
    <property type="match status" value="1"/>
</dbReference>
<name>R2SSG6_9ENTE</name>
<dbReference type="GO" id="GO:0005829">
    <property type="term" value="C:cytosol"/>
    <property type="evidence" value="ECO:0007669"/>
    <property type="project" value="TreeGrafter"/>
</dbReference>
<keyword evidence="9" id="KW-0051">Antiviral defense</keyword>
<dbReference type="GO" id="GO:0051607">
    <property type="term" value="P:defense response to virus"/>
    <property type="evidence" value="ECO:0007669"/>
    <property type="project" value="UniProtKB-KW"/>
</dbReference>
<comment type="caution">
    <text evidence="13">The sequence shown here is derived from an EMBL/GenBank/DDBJ whole genome shotgun (WGS) entry which is preliminary data.</text>
</comment>
<dbReference type="PATRIC" id="fig|1158608.3.peg.1356"/>
<dbReference type="Pfam" id="PF22590">
    <property type="entry name" value="Cas3-like_C_2"/>
    <property type="match status" value="1"/>
</dbReference>
<protein>
    <submittedName>
        <fullName evidence="13">CRISPR-associated helicase cas3</fullName>
    </submittedName>
</protein>
<dbReference type="GO" id="GO:0004518">
    <property type="term" value="F:nuclease activity"/>
    <property type="evidence" value="ECO:0007669"/>
    <property type="project" value="UniProtKB-KW"/>
</dbReference>
<dbReference type="Proteomes" id="UP000013858">
    <property type="component" value="Unassembled WGS sequence"/>
</dbReference>
<feature type="domain" description="Helicase C-terminal" evidence="11">
    <location>
        <begin position="476"/>
        <end position="641"/>
    </location>
</feature>
<dbReference type="RefSeq" id="WP_010761587.1">
    <property type="nucleotide sequence ID" value="NZ_KB946316.1"/>
</dbReference>
<dbReference type="SMART" id="SM00487">
    <property type="entry name" value="DEXDc"/>
    <property type="match status" value="1"/>
</dbReference>
<dbReference type="STRING" id="155618.RV06_GL000010"/>
<dbReference type="InterPro" id="IPR050079">
    <property type="entry name" value="DEAD_box_RNA_helicase"/>
</dbReference>
<dbReference type="GO" id="GO:0005524">
    <property type="term" value="F:ATP binding"/>
    <property type="evidence" value="ECO:0007669"/>
    <property type="project" value="UniProtKB-KW"/>
</dbReference>
<evidence type="ECO:0000256" key="10">
    <source>
        <dbReference type="ARBA" id="ARBA00038437"/>
    </source>
</evidence>